<evidence type="ECO:0000313" key="8">
    <source>
        <dbReference type="Proteomes" id="UP000028045"/>
    </source>
</evidence>
<dbReference type="Gene3D" id="1.20.1250.20">
    <property type="entry name" value="MFS general substrate transporter like domains"/>
    <property type="match status" value="1"/>
</dbReference>
<dbReference type="OrthoDB" id="2130629at2759"/>
<feature type="transmembrane region" description="Helical" evidence="5">
    <location>
        <begin position="51"/>
        <end position="74"/>
    </location>
</feature>
<dbReference type="SUPFAM" id="SSF103473">
    <property type="entry name" value="MFS general substrate transporter"/>
    <property type="match status" value="1"/>
</dbReference>
<feature type="transmembrane region" description="Helical" evidence="5">
    <location>
        <begin position="487"/>
        <end position="507"/>
    </location>
</feature>
<feature type="transmembrane region" description="Helical" evidence="5">
    <location>
        <begin position="110"/>
        <end position="129"/>
    </location>
</feature>
<dbReference type="AlphaFoldDB" id="A0A084AFD4"/>
<dbReference type="EMBL" id="KL648755">
    <property type="protein sequence ID" value="KEY64013.1"/>
    <property type="molecule type" value="Genomic_DNA"/>
</dbReference>
<evidence type="ECO:0000256" key="2">
    <source>
        <dbReference type="ARBA" id="ARBA00022692"/>
    </source>
</evidence>
<evidence type="ECO:0000256" key="1">
    <source>
        <dbReference type="ARBA" id="ARBA00004141"/>
    </source>
</evidence>
<feature type="transmembrane region" description="Helical" evidence="5">
    <location>
        <begin position="354"/>
        <end position="372"/>
    </location>
</feature>
<feature type="transmembrane region" description="Helical" evidence="5">
    <location>
        <begin position="240"/>
        <end position="260"/>
    </location>
</feature>
<feature type="transmembrane region" description="Helical" evidence="5">
    <location>
        <begin position="441"/>
        <end position="467"/>
    </location>
</feature>
<feature type="transmembrane region" description="Helical" evidence="5">
    <location>
        <begin position="377"/>
        <end position="398"/>
    </location>
</feature>
<feature type="transmembrane region" description="Helical" evidence="5">
    <location>
        <begin position="80"/>
        <end position="103"/>
    </location>
</feature>
<dbReference type="InterPro" id="IPR020846">
    <property type="entry name" value="MFS_dom"/>
</dbReference>
<feature type="transmembrane region" description="Helical" evidence="5">
    <location>
        <begin position="135"/>
        <end position="157"/>
    </location>
</feature>
<proteinExistence type="predicted"/>
<feature type="transmembrane region" description="Helical" evidence="5">
    <location>
        <begin position="312"/>
        <end position="334"/>
    </location>
</feature>
<feature type="transmembrane region" description="Helical" evidence="5">
    <location>
        <begin position="169"/>
        <end position="190"/>
    </location>
</feature>
<sequence>MQTVVELVPVLSSDVPITRLSTGSRLANDEEPPFQAPSTLKTVAITVQLSGINFATSAATGLVVVGLPAMSAALQLPPSLAFWPASVFSLATASTLLLAGAVADALGPRWIELVGSSLCGAVMLASGNVQTGEQLVALRALGGVGMAMHLASSVSITTKTLERGRGRNIAFACLGLSQPLGFSFGLVLGGVLVDSIGWRAGWWIYGAITLFLSAIGLWSIPSDSDKGPARQRIGGMKTKVDWLGAALASAFMASLCYMLAVLSSDITNIQRADAIACLCVGVVAFGAFFYWMHTQVNKGRPALIPNKLWKNLAFSTICATVALSFAVLSSLELFSSLFFQEVQHLSAFQASIRILPSLVVGIIINLVVGFFVDKIPVIWLVAASSILCAGSPLLMAFYEPQWTYWANAFVAQLLQPVSGDVLFTVGLIIITDVFPEDMQGLAGAVFNTMGQFGNAVGLAILQVVSQLVTQQNEHLEESRALMQGYRASFWTMFGFMLLCAALGGFGLRKTGKIGLKQD</sequence>
<evidence type="ECO:0000313" key="7">
    <source>
        <dbReference type="EMBL" id="KEY64013.1"/>
    </source>
</evidence>
<dbReference type="PANTHER" id="PTHR42718:SF27">
    <property type="entry name" value="TRANSPORTER, PUTATIVE-RELATED"/>
    <property type="match status" value="1"/>
</dbReference>
<gene>
    <name evidence="7" type="ORF">S7711_07377</name>
</gene>
<keyword evidence="3 5" id="KW-1133">Transmembrane helix</keyword>
<dbReference type="GO" id="GO:0022857">
    <property type="term" value="F:transmembrane transporter activity"/>
    <property type="evidence" value="ECO:0007669"/>
    <property type="project" value="InterPro"/>
</dbReference>
<feature type="transmembrane region" description="Helical" evidence="5">
    <location>
        <begin position="404"/>
        <end position="429"/>
    </location>
</feature>
<dbReference type="Pfam" id="PF07690">
    <property type="entry name" value="MFS_1"/>
    <property type="match status" value="1"/>
</dbReference>
<name>A0A084AFD4_STACB</name>
<reference evidence="7 8" key="1">
    <citation type="journal article" date="2014" name="BMC Genomics">
        <title>Comparative genome sequencing reveals chemotype-specific gene clusters in the toxigenic black mold Stachybotrys.</title>
        <authorList>
            <person name="Semeiks J."/>
            <person name="Borek D."/>
            <person name="Otwinowski Z."/>
            <person name="Grishin N.V."/>
        </authorList>
    </citation>
    <scope>NUCLEOTIDE SEQUENCE [LARGE SCALE GENOMIC DNA]</scope>
    <source>
        <strain evidence="8">CBS 109288 / IBT 7711</strain>
    </source>
</reference>
<organism evidence="7 8">
    <name type="scientific">Stachybotrys chartarum (strain CBS 109288 / IBT 7711)</name>
    <name type="common">Toxic black mold</name>
    <name type="synonym">Stilbospora chartarum</name>
    <dbReference type="NCBI Taxonomy" id="1280523"/>
    <lineage>
        <taxon>Eukaryota</taxon>
        <taxon>Fungi</taxon>
        <taxon>Dikarya</taxon>
        <taxon>Ascomycota</taxon>
        <taxon>Pezizomycotina</taxon>
        <taxon>Sordariomycetes</taxon>
        <taxon>Hypocreomycetidae</taxon>
        <taxon>Hypocreales</taxon>
        <taxon>Stachybotryaceae</taxon>
        <taxon>Stachybotrys</taxon>
    </lineage>
</organism>
<keyword evidence="8" id="KW-1185">Reference proteome</keyword>
<feature type="transmembrane region" description="Helical" evidence="5">
    <location>
        <begin position="272"/>
        <end position="291"/>
    </location>
</feature>
<keyword evidence="2 5" id="KW-0812">Transmembrane</keyword>
<dbReference type="InterPro" id="IPR036259">
    <property type="entry name" value="MFS_trans_sf"/>
</dbReference>
<evidence type="ECO:0000259" key="6">
    <source>
        <dbReference type="PROSITE" id="PS50850"/>
    </source>
</evidence>
<dbReference type="Gene3D" id="1.20.1720.10">
    <property type="entry name" value="Multidrug resistance protein D"/>
    <property type="match status" value="1"/>
</dbReference>
<evidence type="ECO:0000256" key="4">
    <source>
        <dbReference type="ARBA" id="ARBA00023136"/>
    </source>
</evidence>
<comment type="subcellular location">
    <subcellularLocation>
        <location evidence="1">Membrane</location>
        <topology evidence="1">Multi-pass membrane protein</topology>
    </subcellularLocation>
</comment>
<dbReference type="PROSITE" id="PS50850">
    <property type="entry name" value="MFS"/>
    <property type="match status" value="1"/>
</dbReference>
<dbReference type="PANTHER" id="PTHR42718">
    <property type="entry name" value="MAJOR FACILITATOR SUPERFAMILY MULTIDRUG TRANSPORTER MFSC"/>
    <property type="match status" value="1"/>
</dbReference>
<evidence type="ECO:0000256" key="3">
    <source>
        <dbReference type="ARBA" id="ARBA00022989"/>
    </source>
</evidence>
<dbReference type="InterPro" id="IPR011701">
    <property type="entry name" value="MFS"/>
</dbReference>
<dbReference type="HOGENOM" id="CLU_000960_27_5_1"/>
<protein>
    <recommendedName>
        <fullName evidence="6">Major facilitator superfamily (MFS) profile domain-containing protein</fullName>
    </recommendedName>
</protein>
<evidence type="ECO:0000256" key="5">
    <source>
        <dbReference type="SAM" id="Phobius"/>
    </source>
</evidence>
<dbReference type="Proteomes" id="UP000028045">
    <property type="component" value="Unassembled WGS sequence"/>
</dbReference>
<dbReference type="GO" id="GO:0016020">
    <property type="term" value="C:membrane"/>
    <property type="evidence" value="ECO:0007669"/>
    <property type="project" value="UniProtKB-SubCell"/>
</dbReference>
<keyword evidence="4 5" id="KW-0472">Membrane</keyword>
<feature type="transmembrane region" description="Helical" evidence="5">
    <location>
        <begin position="202"/>
        <end position="220"/>
    </location>
</feature>
<accession>A0A084AFD4</accession>
<feature type="domain" description="Major facilitator superfamily (MFS) profile" evidence="6">
    <location>
        <begin position="39"/>
        <end position="511"/>
    </location>
</feature>